<name>R7RNP1_9CLOT</name>
<dbReference type="HOGENOM" id="CLU_101758_3_0_9"/>
<dbReference type="PANTHER" id="PTHR21340">
    <property type="entry name" value="DIADENOSINE 5,5-P1,P4-TETRAPHOSPHATE PYROPHOSPHOHYDROLASE MUTT"/>
    <property type="match status" value="1"/>
</dbReference>
<feature type="domain" description="Nudix hydrolase" evidence="2">
    <location>
        <begin position="2"/>
        <end position="139"/>
    </location>
</feature>
<comment type="caution">
    <text evidence="3">The sequence shown here is derived from an EMBL/GenBank/DDBJ whole genome shotgun (WGS) entry which is preliminary data.</text>
</comment>
<reference evidence="3" key="1">
    <citation type="submission" date="2013-03" db="EMBL/GenBank/DDBJ databases">
        <title>Draft genome sequence of the hydrogen-ethanol-producing anaerobic alkalithermophilic Caloramator celere.</title>
        <authorList>
            <person name="Ciranna A."/>
            <person name="Larjo A."/>
            <person name="Kivisto A."/>
            <person name="Santala V."/>
            <person name="Roos C."/>
            <person name="Karp M."/>
        </authorList>
    </citation>
    <scope>NUCLEOTIDE SEQUENCE [LARGE SCALE GENOMIC DNA]</scope>
    <source>
        <strain evidence="3">DSM 8682</strain>
    </source>
</reference>
<dbReference type="SUPFAM" id="SSF55811">
    <property type="entry name" value="Nudix"/>
    <property type="match status" value="1"/>
</dbReference>
<gene>
    <name evidence="3" type="ORF">TCEL_01568</name>
</gene>
<dbReference type="EMBL" id="CAVN010000089">
    <property type="protein sequence ID" value="CDF57654.1"/>
    <property type="molecule type" value="Genomic_DNA"/>
</dbReference>
<dbReference type="InterPro" id="IPR051325">
    <property type="entry name" value="Nudix_hydrolase_domain"/>
</dbReference>
<dbReference type="eggNOG" id="COG1051">
    <property type="taxonomic scope" value="Bacteria"/>
</dbReference>
<keyword evidence="4" id="KW-1185">Reference proteome</keyword>
<dbReference type="GO" id="GO:0006754">
    <property type="term" value="P:ATP biosynthetic process"/>
    <property type="evidence" value="ECO:0007669"/>
    <property type="project" value="TreeGrafter"/>
</dbReference>
<evidence type="ECO:0000313" key="4">
    <source>
        <dbReference type="Proteomes" id="UP000014923"/>
    </source>
</evidence>
<dbReference type="Pfam" id="PF00293">
    <property type="entry name" value="NUDIX"/>
    <property type="match status" value="1"/>
</dbReference>
<evidence type="ECO:0000313" key="3">
    <source>
        <dbReference type="EMBL" id="CDF57654.1"/>
    </source>
</evidence>
<evidence type="ECO:0000259" key="2">
    <source>
        <dbReference type="PROSITE" id="PS51462"/>
    </source>
</evidence>
<dbReference type="AlphaFoldDB" id="R7RNP1"/>
<keyword evidence="1" id="KW-0378">Hydrolase</keyword>
<dbReference type="Gene3D" id="3.90.79.10">
    <property type="entry name" value="Nucleoside Triphosphate Pyrophosphohydrolase"/>
    <property type="match status" value="1"/>
</dbReference>
<sequence length="145" mass="16701">MKFHRAVAVYILNSKNEVLLLYHKKLKTYLPPGGHVEDGELTHEAAQREAKEEAGVKIRFIHINDKLGDDRATPLPTPFLVQLEDLGDHYHEDFVYLARAESDELENCENHEDIGWFSIDEALNLKLFENVKRQLIHLKSIIGKS</sequence>
<dbReference type="GO" id="GO:0004081">
    <property type="term" value="F:bis(5'-nucleosyl)-tetraphosphatase (asymmetrical) activity"/>
    <property type="evidence" value="ECO:0007669"/>
    <property type="project" value="TreeGrafter"/>
</dbReference>
<organism evidence="3 4">
    <name type="scientific">Thermobrachium celere DSM 8682</name>
    <dbReference type="NCBI Taxonomy" id="941824"/>
    <lineage>
        <taxon>Bacteria</taxon>
        <taxon>Bacillati</taxon>
        <taxon>Bacillota</taxon>
        <taxon>Clostridia</taxon>
        <taxon>Eubacteriales</taxon>
        <taxon>Clostridiaceae</taxon>
        <taxon>Thermobrachium</taxon>
    </lineage>
</organism>
<dbReference type="PANTHER" id="PTHR21340:SF0">
    <property type="entry name" value="BIS(5'-NUCLEOSYL)-TETRAPHOSPHATASE [ASYMMETRICAL]"/>
    <property type="match status" value="1"/>
</dbReference>
<dbReference type="GO" id="GO:0006167">
    <property type="term" value="P:AMP biosynthetic process"/>
    <property type="evidence" value="ECO:0007669"/>
    <property type="project" value="TreeGrafter"/>
</dbReference>
<proteinExistence type="predicted"/>
<accession>R7RNP1</accession>
<dbReference type="InterPro" id="IPR020084">
    <property type="entry name" value="NUDIX_hydrolase_CS"/>
</dbReference>
<dbReference type="RefSeq" id="WP_018661004.1">
    <property type="nucleotide sequence ID" value="NZ_HF952018.1"/>
</dbReference>
<protein>
    <submittedName>
        <fullName evidence="3">MutT/nudix family protein</fullName>
    </submittedName>
</protein>
<evidence type="ECO:0000256" key="1">
    <source>
        <dbReference type="ARBA" id="ARBA00022801"/>
    </source>
</evidence>
<dbReference type="InterPro" id="IPR015797">
    <property type="entry name" value="NUDIX_hydrolase-like_dom_sf"/>
</dbReference>
<dbReference type="InterPro" id="IPR000086">
    <property type="entry name" value="NUDIX_hydrolase_dom"/>
</dbReference>
<dbReference type="Proteomes" id="UP000014923">
    <property type="component" value="Unassembled WGS sequence"/>
</dbReference>
<dbReference type="CDD" id="cd03674">
    <property type="entry name" value="NUDIX_Hydrolase"/>
    <property type="match status" value="1"/>
</dbReference>
<dbReference type="PROSITE" id="PS51462">
    <property type="entry name" value="NUDIX"/>
    <property type="match status" value="1"/>
</dbReference>
<dbReference type="PROSITE" id="PS00893">
    <property type="entry name" value="NUDIX_BOX"/>
    <property type="match status" value="1"/>
</dbReference>